<evidence type="ECO:0000313" key="2">
    <source>
        <dbReference type="Proteomes" id="UP001432062"/>
    </source>
</evidence>
<sequence>MTSVVKIRMTGDADAITAVQAMLTAAGFDIRFGERTYPNRNGFGVRAYGEIAAAIGREPGT</sequence>
<dbReference type="RefSeq" id="WP_329406002.1">
    <property type="nucleotide sequence ID" value="NZ_CP109441.1"/>
</dbReference>
<protein>
    <submittedName>
        <fullName evidence="1">Uncharacterized protein</fullName>
    </submittedName>
</protein>
<accession>A0ABZ1YKP2</accession>
<proteinExistence type="predicted"/>
<name>A0ABZ1YKP2_9NOCA</name>
<reference evidence="1" key="1">
    <citation type="submission" date="2022-10" db="EMBL/GenBank/DDBJ databases">
        <title>The complete genomes of actinobacterial strains from the NBC collection.</title>
        <authorList>
            <person name="Joergensen T.S."/>
            <person name="Alvarez Arevalo M."/>
            <person name="Sterndorff E.B."/>
            <person name="Faurdal D."/>
            <person name="Vuksanovic O."/>
            <person name="Mourched A.-S."/>
            <person name="Charusanti P."/>
            <person name="Shaw S."/>
            <person name="Blin K."/>
            <person name="Weber T."/>
        </authorList>
    </citation>
    <scope>NUCLEOTIDE SEQUENCE</scope>
    <source>
        <strain evidence="1">NBC_01482</strain>
    </source>
</reference>
<dbReference type="EMBL" id="CP109441">
    <property type="protein sequence ID" value="WUV43546.1"/>
    <property type="molecule type" value="Genomic_DNA"/>
</dbReference>
<evidence type="ECO:0000313" key="1">
    <source>
        <dbReference type="EMBL" id="WUV43546.1"/>
    </source>
</evidence>
<keyword evidence="2" id="KW-1185">Reference proteome</keyword>
<organism evidence="1 2">
    <name type="scientific">Nocardia vinacea</name>
    <dbReference type="NCBI Taxonomy" id="96468"/>
    <lineage>
        <taxon>Bacteria</taxon>
        <taxon>Bacillati</taxon>
        <taxon>Actinomycetota</taxon>
        <taxon>Actinomycetes</taxon>
        <taxon>Mycobacteriales</taxon>
        <taxon>Nocardiaceae</taxon>
        <taxon>Nocardia</taxon>
    </lineage>
</organism>
<dbReference type="Proteomes" id="UP001432062">
    <property type="component" value="Chromosome"/>
</dbReference>
<gene>
    <name evidence="1" type="ORF">OG563_30550</name>
</gene>